<evidence type="ECO:0000256" key="1">
    <source>
        <dbReference type="SAM" id="MobiDB-lite"/>
    </source>
</evidence>
<protein>
    <submittedName>
        <fullName evidence="2">Uncharacterized protein</fullName>
    </submittedName>
</protein>
<gene>
    <name evidence="2" type="ORF">SNAT2548_LOCUS5825</name>
</gene>
<feature type="region of interest" description="Disordered" evidence="1">
    <location>
        <begin position="287"/>
        <end position="350"/>
    </location>
</feature>
<dbReference type="OrthoDB" id="407940at2759"/>
<organism evidence="2 3">
    <name type="scientific">Symbiodinium natans</name>
    <dbReference type="NCBI Taxonomy" id="878477"/>
    <lineage>
        <taxon>Eukaryota</taxon>
        <taxon>Sar</taxon>
        <taxon>Alveolata</taxon>
        <taxon>Dinophyceae</taxon>
        <taxon>Suessiales</taxon>
        <taxon>Symbiodiniaceae</taxon>
        <taxon>Symbiodinium</taxon>
    </lineage>
</organism>
<keyword evidence="3" id="KW-1185">Reference proteome</keyword>
<dbReference type="AlphaFoldDB" id="A0A812J4T7"/>
<evidence type="ECO:0000313" key="3">
    <source>
        <dbReference type="Proteomes" id="UP000604046"/>
    </source>
</evidence>
<reference evidence="2" key="1">
    <citation type="submission" date="2021-02" db="EMBL/GenBank/DDBJ databases">
        <authorList>
            <person name="Dougan E. K."/>
            <person name="Rhodes N."/>
            <person name="Thang M."/>
            <person name="Chan C."/>
        </authorList>
    </citation>
    <scope>NUCLEOTIDE SEQUENCE</scope>
</reference>
<proteinExistence type="predicted"/>
<evidence type="ECO:0000313" key="2">
    <source>
        <dbReference type="EMBL" id="CAE7199249.1"/>
    </source>
</evidence>
<name>A0A812J4T7_9DINO</name>
<dbReference type="EMBL" id="CAJNDS010000379">
    <property type="protein sequence ID" value="CAE7199249.1"/>
    <property type="molecule type" value="Genomic_DNA"/>
</dbReference>
<feature type="non-terminal residue" evidence="2">
    <location>
        <position position="1"/>
    </location>
</feature>
<sequence>MPLHCFAFAAIPTGTVCGDGYILEPERDTPDYVRGCIPIPENLKTAVDGTELKAGATTWPSDCPRFDITLGCIPVVLPQSCVWSWLSQNCDALDDGSGAGPPGKIYYDACSAGPDIQCQTWDMFGKAHPSYNCEATEKCPDPFDCISMSGALTMMVSNIDKVADNGELFVNGLKNGIQSVAPGVEEFNIYLTDDQQILPSSFGGGWRRLAASLGDFFVVNYKILSLPYTVFPGVVLNSSAAILSAANAFFENSTNSTNSSNATANASAPFSILSMEFVNNTVATLDEIQGTGDGGDGPDGGDFGDDGGFGDGDFGDGGFGDGPDGGDGFDGGDGPDGDGTPPGDDDGSDP</sequence>
<accession>A0A812J4T7</accession>
<dbReference type="Proteomes" id="UP000604046">
    <property type="component" value="Unassembled WGS sequence"/>
</dbReference>
<feature type="compositionally biased region" description="Gly residues" evidence="1">
    <location>
        <begin position="291"/>
        <end position="334"/>
    </location>
</feature>
<comment type="caution">
    <text evidence="2">The sequence shown here is derived from an EMBL/GenBank/DDBJ whole genome shotgun (WGS) entry which is preliminary data.</text>
</comment>